<dbReference type="PANTHER" id="PTHR28047:SF5">
    <property type="entry name" value="PROTEIN DCG1"/>
    <property type="match status" value="1"/>
</dbReference>
<dbReference type="Proteomes" id="UP001363010">
    <property type="component" value="Unassembled WGS sequence"/>
</dbReference>
<evidence type="ECO:0000313" key="3">
    <source>
        <dbReference type="Proteomes" id="UP001363010"/>
    </source>
</evidence>
<accession>A0ABU8W5X4</accession>
<sequence>MPHILLINPNTSRSTTQMMVDIARATLGDDLEIRGLTMARGVPMIVEEADLRAAGDAVVAMDLPSPGPAGADVRGVIVGAFGDPGADALRRRLAVPVVGIGEAAMREAAQHGRRFGIATTTPLLAPSIEANVRRHGLEASFSGVRFTRGDPRMLGLDPAALETMLADAVQACVDADGAQAVVIGGGPLGNAAQALSRRLAIPVISPVPAACRSLLRVLAGSGSPSDFNPPFKEFPES</sequence>
<comment type="similarity">
    <text evidence="1">Belongs to the HyuE racemase family.</text>
</comment>
<evidence type="ECO:0000313" key="2">
    <source>
        <dbReference type="EMBL" id="MEJ8825330.1"/>
    </source>
</evidence>
<dbReference type="PANTHER" id="PTHR28047">
    <property type="entry name" value="PROTEIN DCG1"/>
    <property type="match status" value="1"/>
</dbReference>
<dbReference type="RefSeq" id="WP_340366362.1">
    <property type="nucleotide sequence ID" value="NZ_JBBKZV010000021.1"/>
</dbReference>
<comment type="caution">
    <text evidence="2">The sequence shown here is derived from an EMBL/GenBank/DDBJ whole genome shotgun (WGS) entry which is preliminary data.</text>
</comment>
<dbReference type="Gene3D" id="3.40.50.12500">
    <property type="match status" value="1"/>
</dbReference>
<dbReference type="EMBL" id="JBBKZV010000021">
    <property type="protein sequence ID" value="MEJ8825330.1"/>
    <property type="molecule type" value="Genomic_DNA"/>
</dbReference>
<gene>
    <name evidence="2" type="ORF">WKW80_25450</name>
</gene>
<protein>
    <submittedName>
        <fullName evidence="2">Aspartate/glutamate racemase family protein</fullName>
    </submittedName>
</protein>
<keyword evidence="3" id="KW-1185">Reference proteome</keyword>
<dbReference type="InterPro" id="IPR052186">
    <property type="entry name" value="Hydantoin_racemase-like"/>
</dbReference>
<name>A0ABU8W5X4_9BURK</name>
<reference evidence="2 3" key="1">
    <citation type="submission" date="2024-03" db="EMBL/GenBank/DDBJ databases">
        <title>Novel species of the genus Variovorax.</title>
        <authorList>
            <person name="Liu Q."/>
            <person name="Xin Y.-H."/>
        </authorList>
    </citation>
    <scope>NUCLEOTIDE SEQUENCE [LARGE SCALE GENOMIC DNA]</scope>
    <source>
        <strain evidence="2 3">KACC 18501</strain>
    </source>
</reference>
<proteinExistence type="inferred from homology"/>
<dbReference type="InterPro" id="IPR053714">
    <property type="entry name" value="Iso_Racemase_Enz_sf"/>
</dbReference>
<dbReference type="Pfam" id="PF01177">
    <property type="entry name" value="Asp_Glu_race"/>
    <property type="match status" value="1"/>
</dbReference>
<dbReference type="InterPro" id="IPR015942">
    <property type="entry name" value="Asp/Glu/hydantoin_racemase"/>
</dbReference>
<organism evidence="2 3">
    <name type="scientific">Variovorax humicola</name>
    <dbReference type="NCBI Taxonomy" id="1769758"/>
    <lineage>
        <taxon>Bacteria</taxon>
        <taxon>Pseudomonadati</taxon>
        <taxon>Pseudomonadota</taxon>
        <taxon>Betaproteobacteria</taxon>
        <taxon>Burkholderiales</taxon>
        <taxon>Comamonadaceae</taxon>
        <taxon>Variovorax</taxon>
    </lineage>
</organism>
<evidence type="ECO:0000256" key="1">
    <source>
        <dbReference type="ARBA" id="ARBA00038414"/>
    </source>
</evidence>